<organism evidence="8 9">
    <name type="scientific">Conidiobolus coronatus (strain ATCC 28846 / CBS 209.66 / NRRL 28638)</name>
    <name type="common">Delacroixia coronata</name>
    <dbReference type="NCBI Taxonomy" id="796925"/>
    <lineage>
        <taxon>Eukaryota</taxon>
        <taxon>Fungi</taxon>
        <taxon>Fungi incertae sedis</taxon>
        <taxon>Zoopagomycota</taxon>
        <taxon>Entomophthoromycotina</taxon>
        <taxon>Entomophthoromycetes</taxon>
        <taxon>Entomophthorales</taxon>
        <taxon>Ancylistaceae</taxon>
        <taxon>Conidiobolus</taxon>
    </lineage>
</organism>
<keyword evidence="2" id="KW-0963">Cytoplasm</keyword>
<dbReference type="SMART" id="SM00054">
    <property type="entry name" value="EFh"/>
    <property type="match status" value="5"/>
</dbReference>
<feature type="domain" description="EF-hand" evidence="7">
    <location>
        <begin position="51"/>
        <end position="86"/>
    </location>
</feature>
<dbReference type="SUPFAM" id="SSF47473">
    <property type="entry name" value="EF-hand"/>
    <property type="match status" value="1"/>
</dbReference>
<dbReference type="EMBL" id="KQ964547">
    <property type="protein sequence ID" value="KXN69123.1"/>
    <property type="molecule type" value="Genomic_DNA"/>
</dbReference>
<evidence type="ECO:0000259" key="7">
    <source>
        <dbReference type="PROSITE" id="PS50222"/>
    </source>
</evidence>
<gene>
    <name evidence="8" type="ORF">CONCODRAFT_79484</name>
</gene>
<accession>A0A137P255</accession>
<dbReference type="PROSITE" id="PS00018">
    <property type="entry name" value="EF_HAND_1"/>
    <property type="match status" value="2"/>
</dbReference>
<keyword evidence="9" id="KW-1185">Reference proteome</keyword>
<keyword evidence="3" id="KW-0479">Metal-binding</keyword>
<keyword evidence="5" id="KW-0106">Calcium</keyword>
<feature type="compositionally biased region" description="Low complexity" evidence="6">
    <location>
        <begin position="1"/>
        <end position="15"/>
    </location>
</feature>
<dbReference type="GO" id="GO:0005737">
    <property type="term" value="C:cytoplasm"/>
    <property type="evidence" value="ECO:0007669"/>
    <property type="project" value="UniProtKB-SubCell"/>
</dbReference>
<reference evidence="8 9" key="1">
    <citation type="journal article" date="2015" name="Genome Biol. Evol.">
        <title>Phylogenomic analyses indicate that early fungi evolved digesting cell walls of algal ancestors of land plants.</title>
        <authorList>
            <person name="Chang Y."/>
            <person name="Wang S."/>
            <person name="Sekimoto S."/>
            <person name="Aerts A.L."/>
            <person name="Choi C."/>
            <person name="Clum A."/>
            <person name="LaButti K.M."/>
            <person name="Lindquist E.A."/>
            <person name="Yee Ngan C."/>
            <person name="Ohm R.A."/>
            <person name="Salamov A.A."/>
            <person name="Grigoriev I.V."/>
            <person name="Spatafora J.W."/>
            <person name="Berbee M.L."/>
        </authorList>
    </citation>
    <scope>NUCLEOTIDE SEQUENCE [LARGE SCALE GENOMIC DNA]</scope>
    <source>
        <strain evidence="8 9">NRRL 28638</strain>
    </source>
</reference>
<dbReference type="PANTHER" id="PTHR46212:SF3">
    <property type="entry name" value="GH27120P"/>
    <property type="match status" value="1"/>
</dbReference>
<keyword evidence="4" id="KW-0677">Repeat</keyword>
<evidence type="ECO:0000256" key="6">
    <source>
        <dbReference type="SAM" id="MobiDB-lite"/>
    </source>
</evidence>
<protein>
    <submittedName>
        <fullName evidence="8">EF-hand</fullName>
    </submittedName>
</protein>
<dbReference type="InterPro" id="IPR011992">
    <property type="entry name" value="EF-hand-dom_pair"/>
</dbReference>
<dbReference type="Pfam" id="PF13499">
    <property type="entry name" value="EF-hand_7"/>
    <property type="match status" value="2"/>
</dbReference>
<sequence>MSYYNNTNNYSTPYNNGGGSYRPPPPNYQSGYNQGPQQGQQNYQQQAGGRNQQQQLWDWFKAIDIDNSGALTTDELQQALVNGDWSPFNIETVRLMLNMFDDDHSGTITFNEFQRLWEYIEQWKSCFQRFDADQSGTIDGREMGEALRAFGFNLSPKFINLIILKFDAKGRGNISFDSFIQACVTIKMLTDSFRRFDNDNDGWIQIQYEQFLELVMTNK</sequence>
<feature type="region of interest" description="Disordered" evidence="6">
    <location>
        <begin position="1"/>
        <end position="48"/>
    </location>
</feature>
<evidence type="ECO:0000313" key="9">
    <source>
        <dbReference type="Proteomes" id="UP000070444"/>
    </source>
</evidence>
<evidence type="ECO:0000256" key="1">
    <source>
        <dbReference type="ARBA" id="ARBA00004496"/>
    </source>
</evidence>
<proteinExistence type="predicted"/>
<dbReference type="AlphaFoldDB" id="A0A137P255"/>
<feature type="domain" description="EF-hand" evidence="7">
    <location>
        <begin position="118"/>
        <end position="153"/>
    </location>
</feature>
<dbReference type="PANTHER" id="PTHR46212">
    <property type="entry name" value="PEFLIN"/>
    <property type="match status" value="1"/>
</dbReference>
<dbReference type="GO" id="GO:0048306">
    <property type="term" value="F:calcium-dependent protein binding"/>
    <property type="evidence" value="ECO:0007669"/>
    <property type="project" value="UniProtKB-ARBA"/>
</dbReference>
<evidence type="ECO:0000256" key="3">
    <source>
        <dbReference type="ARBA" id="ARBA00022723"/>
    </source>
</evidence>
<dbReference type="InterPro" id="IPR051426">
    <property type="entry name" value="Peflin/Sorcin_CaBP"/>
</dbReference>
<dbReference type="Proteomes" id="UP000070444">
    <property type="component" value="Unassembled WGS sequence"/>
</dbReference>
<dbReference type="InterPro" id="IPR002048">
    <property type="entry name" value="EF_hand_dom"/>
</dbReference>
<dbReference type="Gene3D" id="1.10.238.10">
    <property type="entry name" value="EF-hand"/>
    <property type="match status" value="1"/>
</dbReference>
<dbReference type="STRING" id="796925.A0A137P255"/>
<comment type="subcellular location">
    <subcellularLocation>
        <location evidence="1">Cytoplasm</location>
    </subcellularLocation>
</comment>
<feature type="domain" description="EF-hand" evidence="7">
    <location>
        <begin position="184"/>
        <end position="219"/>
    </location>
</feature>
<dbReference type="OrthoDB" id="186625at2759"/>
<evidence type="ECO:0000256" key="5">
    <source>
        <dbReference type="ARBA" id="ARBA00022837"/>
    </source>
</evidence>
<dbReference type="OMA" id="KYRDKAT"/>
<feature type="compositionally biased region" description="Low complexity" evidence="6">
    <location>
        <begin position="28"/>
        <end position="48"/>
    </location>
</feature>
<evidence type="ECO:0000313" key="8">
    <source>
        <dbReference type="EMBL" id="KXN69123.1"/>
    </source>
</evidence>
<name>A0A137P255_CONC2</name>
<dbReference type="GO" id="GO:0005509">
    <property type="term" value="F:calcium ion binding"/>
    <property type="evidence" value="ECO:0007669"/>
    <property type="project" value="InterPro"/>
</dbReference>
<evidence type="ECO:0000256" key="2">
    <source>
        <dbReference type="ARBA" id="ARBA00022490"/>
    </source>
</evidence>
<evidence type="ECO:0000256" key="4">
    <source>
        <dbReference type="ARBA" id="ARBA00022737"/>
    </source>
</evidence>
<dbReference type="PROSITE" id="PS50222">
    <property type="entry name" value="EF_HAND_2"/>
    <property type="match status" value="3"/>
</dbReference>
<dbReference type="InterPro" id="IPR018247">
    <property type="entry name" value="EF_Hand_1_Ca_BS"/>
</dbReference>